<feature type="domain" description="TrwC relaxase" evidence="2">
    <location>
        <begin position="9"/>
        <end position="403"/>
    </location>
</feature>
<protein>
    <submittedName>
        <fullName evidence="3">Relaxase domain-containing protein</fullName>
    </submittedName>
</protein>
<evidence type="ECO:0000313" key="3">
    <source>
        <dbReference type="EMBL" id="QSE87861.1"/>
    </source>
</evidence>
<dbReference type="Pfam" id="PF08751">
    <property type="entry name" value="TrwC"/>
    <property type="match status" value="1"/>
</dbReference>
<dbReference type="Gene3D" id="2.30.30.940">
    <property type="match status" value="1"/>
</dbReference>
<dbReference type="NCBIfam" id="NF041492">
    <property type="entry name" value="MobF"/>
    <property type="match status" value="1"/>
</dbReference>
<dbReference type="InterPro" id="IPR014862">
    <property type="entry name" value="TrwC"/>
</dbReference>
<dbReference type="RefSeq" id="WP_206004625.1">
    <property type="nucleotide sequence ID" value="NZ_CP070617.1"/>
</dbReference>
<dbReference type="Gene3D" id="3.40.50.300">
    <property type="entry name" value="P-loop containing nucleotide triphosphate hydrolases"/>
    <property type="match status" value="2"/>
</dbReference>
<dbReference type="EMBL" id="CP070617">
    <property type="protein sequence ID" value="QSE87861.1"/>
    <property type="molecule type" value="Genomic_DNA"/>
</dbReference>
<dbReference type="CDD" id="cd18809">
    <property type="entry name" value="SF1_C_RecD"/>
    <property type="match status" value="1"/>
</dbReference>
<dbReference type="Proteomes" id="UP000662986">
    <property type="component" value="Plasmid unnamed2"/>
</dbReference>
<evidence type="ECO:0000256" key="1">
    <source>
        <dbReference type="SAM" id="MobiDB-lite"/>
    </source>
</evidence>
<feature type="region of interest" description="Disordered" evidence="1">
    <location>
        <begin position="1289"/>
        <end position="1338"/>
    </location>
</feature>
<reference evidence="3 4" key="1">
    <citation type="journal article" date="2021" name="Microbiol. Resour. Announc.">
        <title>Complete Genome Sequences of Two Rhodococcus sp. Strains with Large and Linear Chromosomes, Isolated from Apple Rhizosphere.</title>
        <authorList>
            <person name="Benning S."/>
            <person name="Brugnone N."/>
            <person name="Siani R."/>
            <person name="Kublik S."/>
            <person name="Schloter M."/>
            <person name="Rad V."/>
        </authorList>
    </citation>
    <scope>NUCLEOTIDE SEQUENCE [LARGE SCALE GENOMIC DNA]</scope>
    <source>
        <strain evidence="3 4">R79</strain>
    </source>
</reference>
<dbReference type="InterPro" id="IPR027417">
    <property type="entry name" value="P-loop_NTPase"/>
</dbReference>
<gene>
    <name evidence="3" type="ORF">JWS13_04390</name>
</gene>
<keyword evidence="4" id="KW-1185">Reference proteome</keyword>
<organism evidence="3 4">
    <name type="scientific">Rhodococcus pseudokoreensis</name>
    <dbReference type="NCBI Taxonomy" id="2811421"/>
    <lineage>
        <taxon>Bacteria</taxon>
        <taxon>Bacillati</taxon>
        <taxon>Actinomycetota</taxon>
        <taxon>Actinomycetes</taxon>
        <taxon>Mycobacteriales</taxon>
        <taxon>Nocardiaceae</taxon>
        <taxon>Rhodococcus</taxon>
    </lineage>
</organism>
<feature type="compositionally biased region" description="Basic and acidic residues" evidence="1">
    <location>
        <begin position="1295"/>
        <end position="1326"/>
    </location>
</feature>
<name>A0A974ZRT2_9NOCA</name>
<accession>A0A974ZRT2</accession>
<dbReference type="SUPFAM" id="SSF55464">
    <property type="entry name" value="Origin of replication-binding domain, RBD-like"/>
    <property type="match status" value="1"/>
</dbReference>
<sequence>MMTVHPLHAGDGYTYLTREVATGDYRLEKGEQISDYYNVDGNPPGIWGGSGAEVLGVSGTVSEDQMKALFGEGLHPNADEHIRQAIAEGTPAKEAVQAERLGRRFASFRNDVPFMRRVRTEFEAERERLGTTLTEEQRTAIRYRIGADQFHIEIGRSPADESELARYMASQTRRERQPVAGYDCVFTPVKSASVLWVLGDDTIRRAVQNCHAEARDLALEQIEEHAAYTRVGKAGVAQIETKGLTYTRFDHRDNRNGDPNLHTHVAISTKVMGVDGKWRSLDGRVLHKLAVSASETYNTAFEQALSRELGVQFVERAKRTAGRRPVREIDGISQELIDEFSRRETIERRLTELVSSYHNRHGRNPSPAMQTKLADQATLETRGHKPAPRSYEAMRRESLGRAARVLGTHRVGRVVRRCIGRKVSTVTADQIDAHETGAAVLSVLEREKSSWNRWHVAAEVDRQLKDTIFATDADYLIVRDKVTESVLGRGSIRLTRKQDSAPAVLRRSDGESVLTVHGNQTYTSREVLESEARLVAAAHTPTAVMGSEEAFNAALAASQRLTGRTLNAGQEALARHFVFSGTLLSAGIGPAGTGKTTAMKVVTDAWKAGGANVHALASSQVAAKVLEAEIDATGQTIDRVLTLHQHGHDTGIRPGDLILVDEAGMASRHNIDRIVAVAYEQGAVVKLLGDPQQLGAVEGGGALRLVAKETNAPTLSAVHRFADYEEREISLRLRAGDQSAAAWYFAKDRVHYGMEDELVDRVYTAWKADTDAGKDSVMAAPRNDTVAQLNERARTDRIAAGEVDPADQVTLADDLHAGVGDRIVTRQNDTTLRAVGSRNDWVANGDLWDVLELGGDGSMHVQHINHGGKVVLPPDYVRHWCELGYATTVHRVQGATVDTLYGIADPSMDRQSLYVMLSRAVQSNNAFVVTDKIIDLDLDHKHPEERIADEVLRGIIGRDGAERSATEQQREAAVEHLKLSHNIPGYGYANDLLDAGRYEAIVREHLGHGLANTMVHEDAWEAFVHQAQRAEAVGLELGQVLREGAAERELASADSVSEVMHWRLQPRIDTGLHEADIWADHLKPTLRDAFGRHAETILDDQQSWSELAVRLRHIDRTGYPPERAIDDLRETSGAAEPTARQLIEISEQRWPLGRERRDPAAPTWVQPPHQDREGVDHELVAWSHRRYAEITDRTRELGQQAATERPEWTNHLGEVPDSGIDRARWIAAAAQAAAYREQFGVTTDRSLLGEQPEHGDAARAYHHITARIRDLRGESESAPAAPADLVERTAMQQEQLRHDQQLAEERAEQRRLEEARRAQRRDEIRRQQQGPHRRGPTL</sequence>
<evidence type="ECO:0000259" key="2">
    <source>
        <dbReference type="Pfam" id="PF08751"/>
    </source>
</evidence>
<keyword evidence="3" id="KW-0614">Plasmid</keyword>
<dbReference type="Pfam" id="PF13604">
    <property type="entry name" value="AAA_30"/>
    <property type="match status" value="1"/>
</dbReference>
<dbReference type="SUPFAM" id="SSF52540">
    <property type="entry name" value="P-loop containing nucleoside triphosphate hydrolases"/>
    <property type="match status" value="2"/>
</dbReference>
<reference evidence="3 4" key="2">
    <citation type="journal article" date="2022" name="Arch. Microbiol.">
        <title>Rhodococcus pseudokoreensis sp. nov. isolated from the rhizosphere of young M26 apple rootstocks.</title>
        <authorList>
            <person name="Kampfer P."/>
            <person name="Glaeser S.P."/>
            <person name="Blom J."/>
            <person name="Wolf J."/>
            <person name="Benning S."/>
            <person name="Schloter M."/>
            <person name="Neumann-Schaal M."/>
        </authorList>
    </citation>
    <scope>NUCLEOTIDE SEQUENCE [LARGE SCALE GENOMIC DNA]</scope>
    <source>
        <strain evidence="3 4">R79</strain>
    </source>
</reference>
<geneLocation type="plasmid" evidence="3 4">
    <name>unnamed2</name>
</geneLocation>
<proteinExistence type="predicted"/>
<evidence type="ECO:0000313" key="4">
    <source>
        <dbReference type="Proteomes" id="UP000662986"/>
    </source>
</evidence>